<dbReference type="SUPFAM" id="SSF51445">
    <property type="entry name" value="(Trans)glycosidases"/>
    <property type="match status" value="1"/>
</dbReference>
<accession>A0A285UDM7</accession>
<evidence type="ECO:0000259" key="1">
    <source>
        <dbReference type="Pfam" id="PF13547"/>
    </source>
</evidence>
<keyword evidence="5" id="KW-1185">Reference proteome</keyword>
<dbReference type="RefSeq" id="WP_097139365.1">
    <property type="nucleotide sequence ID" value="NZ_OBQD01000006.1"/>
</dbReference>
<organism evidence="4 5">
    <name type="scientific">Rhizobium subbaraonis</name>
    <dbReference type="NCBI Taxonomy" id="908946"/>
    <lineage>
        <taxon>Bacteria</taxon>
        <taxon>Pseudomonadati</taxon>
        <taxon>Pseudomonadota</taxon>
        <taxon>Alphaproteobacteria</taxon>
        <taxon>Hyphomicrobiales</taxon>
        <taxon>Rhizobiaceae</taxon>
        <taxon>Rhizobium/Agrobacterium group</taxon>
        <taxon>Rhizobium</taxon>
    </lineage>
</organism>
<evidence type="ECO:0000313" key="4">
    <source>
        <dbReference type="EMBL" id="SOC40015.1"/>
    </source>
</evidence>
<dbReference type="OrthoDB" id="8445115at2"/>
<dbReference type="InterPro" id="IPR017853">
    <property type="entry name" value="GH"/>
</dbReference>
<dbReference type="Gene3D" id="3.20.20.80">
    <property type="entry name" value="Glycosidases"/>
    <property type="match status" value="1"/>
</dbReference>
<sequence>MATILFQAAGAALGGILGPFGAIAGRAIGALAGAAVDRALIGGGAAVSGPRLQDGRIPGADEGAGISRVYGTARVGGTLIWATRFEEEVTSERSGGKATGPRIETYSYFANFAVGICEGPIAGVRRVWADGRELDLTNIQMRIHRGEADQLPDPLIEAKQGAGKAPAYRGLAYAVFERLPLDSFGNRIPILQFEVLRPTGTLEGRIRAVTVIPGSSEHGYDPHRVTERLGAGEGRNINRNNKVAQSDWTASIDELQALCPSLERVALVVAWFGTDLRAGHCRILPGVEVASRTDESRPWRVSGIGRPAALLVSENGGGPAYGGTPSDDSVVAAIADLRARGLKVYLYPFVLMDVPAGNALPDPYGGTGQPPYPWRGRISCHPAPGLPASADRTAAARAQVAEFCGVAQAGDFSVSGASVSFGGDEVGYRRMVLHYALLAKAAGGVDGFIIGSEMRGLTQVRDGAGAFPFVEELCALAQDVRVVLGTETKLTYGADWSEYFGYHPADGSGEVHFHLDPLWASPAIDAVGIDNYMPLSDWRDGDVLSGNPDGFRLADDEDAMRGMIASGEGFDWYYADAEGRAGRVRLPITDGLAGRDWLYRYKDLAGWWTNRHHERSGGVEHPEPTAWVPRAKPIWFTELGCPAVDKGANQPNVFTDPKSAENALPYFSGGGRADAMQRRFLDAHLDWWTRGDGPEPTMVDPDHIFVWTWDARPYPAFPENDALWADGHNWQLGHWLNGRLGASTVADTIAAILRDHGLTDFDVAMVSGDLTGFVQGEPGSARSLLEALMAAFQIDVVEEGRTLRFRSRLRAALPAQAIDVLAERPDEPAFEEVRGHPGEFASEAVLDHISDTAAYQQVTARSRRKTTGSDRLLRLSLPAVMHATAAAGAVEAVLRDHRAGMRRLSFRLPPIALAVMPGDVVELADGPEGRFVVTRVTEGEVREIEAQSFAGGEASAPAPPAPRVARSVAGLEASAFLPEVSLLDLPCFEAGTEESFARVAAYAKPWRPMLVSSSPGTDGYSPRVRLDRPARIGRLLAHLPPGAWGLFDRTNALEIELPFGALSSIGRNAVLGGENRLAVATPGGGWEILGFLDAEEIAPRHWRLDGLLRGLAGSEDAMAEGHAAGATVVVLDGAVRPLALAAEEAGRSFNFIVEAPGTADVPVPTVFSGGIRARMPIAPVHLRGRRLEAGGVRFSWIRRARRNADGWDGFEIPLDEPFEAYRLDILSGNAAVRSVETDAPSYLYQPEDELSDFGAAQPSLTIRVRQLGLLVREGIAARRTIAL</sequence>
<dbReference type="InterPro" id="IPR032876">
    <property type="entry name" value="J_dom"/>
</dbReference>
<dbReference type="EMBL" id="OBQD01000006">
    <property type="protein sequence ID" value="SOC40015.1"/>
    <property type="molecule type" value="Genomic_DNA"/>
</dbReference>
<evidence type="ECO:0000313" key="5">
    <source>
        <dbReference type="Proteomes" id="UP000219167"/>
    </source>
</evidence>
<dbReference type="InterPro" id="IPR025195">
    <property type="entry name" value="GTA_TIM_dom"/>
</dbReference>
<feature type="domain" description="GTA TIM-barrel-like" evidence="1">
    <location>
        <begin position="427"/>
        <end position="718"/>
    </location>
</feature>
<dbReference type="Pfam" id="PF13550">
    <property type="entry name" value="Phage-tail_3"/>
    <property type="match status" value="1"/>
</dbReference>
<name>A0A285UDM7_9HYPH</name>
<protein>
    <submittedName>
        <fullName evidence="4">Putative tail protein</fullName>
    </submittedName>
</protein>
<gene>
    <name evidence="4" type="ORF">SAMN05892877_106333</name>
</gene>
<dbReference type="InterPro" id="IPR056490">
    <property type="entry name" value="Rcc01698_C"/>
</dbReference>
<dbReference type="Proteomes" id="UP000219167">
    <property type="component" value="Unassembled WGS sequence"/>
</dbReference>
<proteinExistence type="predicted"/>
<dbReference type="CDD" id="cd19607">
    <property type="entry name" value="GTA_TIM-barrel-like"/>
    <property type="match status" value="1"/>
</dbReference>
<feature type="domain" description="Tip attachment protein J" evidence="2">
    <location>
        <begin position="777"/>
        <end position="937"/>
    </location>
</feature>
<dbReference type="Pfam" id="PF23666">
    <property type="entry name" value="Rcc01698_C"/>
    <property type="match status" value="1"/>
</dbReference>
<evidence type="ECO:0000259" key="2">
    <source>
        <dbReference type="Pfam" id="PF13550"/>
    </source>
</evidence>
<evidence type="ECO:0000259" key="3">
    <source>
        <dbReference type="Pfam" id="PF23666"/>
    </source>
</evidence>
<reference evidence="4 5" key="1">
    <citation type="submission" date="2017-08" db="EMBL/GenBank/DDBJ databases">
        <authorList>
            <person name="de Groot N.N."/>
        </authorList>
    </citation>
    <scope>NUCLEOTIDE SEQUENCE [LARGE SCALE GENOMIC DNA]</scope>
    <source>
        <strain evidence="4 5">JC85</strain>
    </source>
</reference>
<dbReference type="Pfam" id="PF13547">
    <property type="entry name" value="GTA_TIM"/>
    <property type="match status" value="1"/>
</dbReference>
<feature type="domain" description="Rcc01698-like C-terminal" evidence="3">
    <location>
        <begin position="1030"/>
        <end position="1129"/>
    </location>
</feature>